<dbReference type="InterPro" id="IPR023093">
    <property type="entry name" value="ScpA-like_C"/>
</dbReference>
<evidence type="ECO:0000256" key="2">
    <source>
        <dbReference type="ARBA" id="ARBA00044777"/>
    </source>
</evidence>
<accession>A0ABT2T125</accession>
<comment type="caution">
    <text evidence="4">The sequence shown here is derived from an EMBL/GenBank/DDBJ whole genome shotgun (WGS) entry which is preliminary data.</text>
</comment>
<dbReference type="PANTHER" id="PTHR33969:SF2">
    <property type="entry name" value="SEGREGATION AND CONDENSATION PROTEIN A"/>
    <property type="match status" value="1"/>
</dbReference>
<keyword evidence="5" id="KW-1185">Reference proteome</keyword>
<evidence type="ECO:0000256" key="3">
    <source>
        <dbReference type="HAMAP-Rule" id="MF_01805"/>
    </source>
</evidence>
<keyword evidence="3" id="KW-0132">Cell division</keyword>
<keyword evidence="3" id="KW-0131">Cell cycle</keyword>
<evidence type="ECO:0000256" key="1">
    <source>
        <dbReference type="ARBA" id="ARBA00022829"/>
    </source>
</evidence>
<evidence type="ECO:0000313" key="4">
    <source>
        <dbReference type="EMBL" id="MCU6743957.1"/>
    </source>
</evidence>
<dbReference type="Gene3D" id="1.10.10.580">
    <property type="entry name" value="Structural maintenance of chromosome 1. Chain E"/>
    <property type="match status" value="1"/>
</dbReference>
<dbReference type="EMBL" id="JAOQKJ010000004">
    <property type="protein sequence ID" value="MCU6743957.1"/>
    <property type="molecule type" value="Genomic_DNA"/>
</dbReference>
<dbReference type="InterPro" id="IPR003768">
    <property type="entry name" value="ScpA"/>
</dbReference>
<evidence type="ECO:0000313" key="5">
    <source>
        <dbReference type="Proteomes" id="UP001652432"/>
    </source>
</evidence>
<comment type="similarity">
    <text evidence="3">Belongs to the ScpA family.</text>
</comment>
<dbReference type="Proteomes" id="UP001652432">
    <property type="component" value="Unassembled WGS sequence"/>
</dbReference>
<dbReference type="Pfam" id="PF02616">
    <property type="entry name" value="SMC_ScpA"/>
    <property type="match status" value="1"/>
</dbReference>
<dbReference type="RefSeq" id="WP_118797877.1">
    <property type="nucleotide sequence ID" value="NZ_JAOQKJ010000004.1"/>
</dbReference>
<organism evidence="4 5">
    <name type="scientific">Suilimivivens aceti</name>
    <dbReference type="NCBI Taxonomy" id="2981774"/>
    <lineage>
        <taxon>Bacteria</taxon>
        <taxon>Bacillati</taxon>
        <taxon>Bacillota</taxon>
        <taxon>Clostridia</taxon>
        <taxon>Lachnospirales</taxon>
        <taxon>Lachnospiraceae</taxon>
        <taxon>Suilimivivens</taxon>
    </lineage>
</organism>
<comment type="subcellular location">
    <subcellularLocation>
        <location evidence="3">Cytoplasm</location>
    </subcellularLocation>
    <text evidence="3">Associated with two foci at the outer edges of the nucleoid region in young cells, and at four foci within both cell halves in older cells.</text>
</comment>
<name>A0ABT2T125_9FIRM</name>
<dbReference type="Gene3D" id="6.10.250.2410">
    <property type="match status" value="1"/>
</dbReference>
<dbReference type="PANTHER" id="PTHR33969">
    <property type="entry name" value="SEGREGATION AND CONDENSATION PROTEIN A"/>
    <property type="match status" value="1"/>
</dbReference>
<gene>
    <name evidence="3" type="primary">scpA</name>
    <name evidence="4" type="ORF">OCV77_05515</name>
</gene>
<comment type="function">
    <text evidence="3">Participates in chromosomal partition during cell division. May act via the formation of a condensin-like complex containing Smc and ScpB that pull DNA away from mid-cell into both cell halves.</text>
</comment>
<proteinExistence type="inferred from homology"/>
<keyword evidence="1 3" id="KW-0159">Chromosome partition</keyword>
<keyword evidence="3" id="KW-0963">Cytoplasm</keyword>
<reference evidence="4 5" key="1">
    <citation type="journal article" date="2021" name="ISME Commun">
        <title>Automated analysis of genomic sequences facilitates high-throughput and comprehensive description of bacteria.</title>
        <authorList>
            <person name="Hitch T.C.A."/>
        </authorList>
    </citation>
    <scope>NUCLEOTIDE SEQUENCE [LARGE SCALE GENOMIC DNA]</scope>
    <source>
        <strain evidence="4 5">Sanger_18</strain>
    </source>
</reference>
<protein>
    <recommendedName>
        <fullName evidence="2 3">Segregation and condensation protein A</fullName>
    </recommendedName>
</protein>
<comment type="subunit">
    <text evidence="3">Component of a cohesin-like complex composed of ScpA, ScpB and the Smc homodimer, in which ScpA and ScpB bind to the head domain of Smc. The presence of the three proteins is required for the association of the complex with DNA.</text>
</comment>
<sequence length="248" mass="29101">MAIPVKLEVFEGPLDLLLHLIEKNKIDIYDIPIVEITAQYLEYIKAMQTEDMNVMSEFLVMAATLLDIKCRMLLPKEVNEEGEEEDPRAELVQKLLEYKMYKYISFELKDRQVDAACTMYKGRTLPKEVEEYRPPVNYQELLGDATLGRLQDLFKLVMRRQEEKIDPVRSTFGNIEKDEIDMDVKTVYIEDYIHTHKTFSFRQLLEKQHSKMEVIVTFLVMLELMKLGKVSIVQEDTFEDIMITSNVA</sequence>
<dbReference type="HAMAP" id="MF_01805">
    <property type="entry name" value="ScpA"/>
    <property type="match status" value="1"/>
</dbReference>